<proteinExistence type="predicted"/>
<accession>A0A9D4HFE0</accession>
<evidence type="ECO:0000313" key="2">
    <source>
        <dbReference type="Proteomes" id="UP000828390"/>
    </source>
</evidence>
<protein>
    <submittedName>
        <fullName evidence="1">Uncharacterized protein</fullName>
    </submittedName>
</protein>
<sequence length="56" mass="6457">MKYRNPTREVTGFEYHLGASNIGVRYYCMGSSHSKCIDQLEAVQRCADRTTSRLKQ</sequence>
<reference evidence="1" key="2">
    <citation type="submission" date="2020-11" db="EMBL/GenBank/DDBJ databases">
        <authorList>
            <person name="McCartney M.A."/>
            <person name="Auch B."/>
            <person name="Kono T."/>
            <person name="Mallez S."/>
            <person name="Becker A."/>
            <person name="Gohl D.M."/>
            <person name="Silverstein K.A.T."/>
            <person name="Koren S."/>
            <person name="Bechman K.B."/>
            <person name="Herman A."/>
            <person name="Abrahante J.E."/>
            <person name="Garbe J."/>
        </authorList>
    </citation>
    <scope>NUCLEOTIDE SEQUENCE</scope>
    <source>
        <strain evidence="1">Duluth1</strain>
        <tissue evidence="1">Whole animal</tissue>
    </source>
</reference>
<dbReference type="AlphaFoldDB" id="A0A9D4HFE0"/>
<reference evidence="1" key="1">
    <citation type="journal article" date="2019" name="bioRxiv">
        <title>The Genome of the Zebra Mussel, Dreissena polymorpha: A Resource for Invasive Species Research.</title>
        <authorList>
            <person name="McCartney M.A."/>
            <person name="Auch B."/>
            <person name="Kono T."/>
            <person name="Mallez S."/>
            <person name="Zhang Y."/>
            <person name="Obille A."/>
            <person name="Becker A."/>
            <person name="Abrahante J.E."/>
            <person name="Garbe J."/>
            <person name="Badalamenti J.P."/>
            <person name="Herman A."/>
            <person name="Mangelson H."/>
            <person name="Liachko I."/>
            <person name="Sullivan S."/>
            <person name="Sone E.D."/>
            <person name="Koren S."/>
            <person name="Silverstein K.A.T."/>
            <person name="Beckman K.B."/>
            <person name="Gohl D.M."/>
        </authorList>
    </citation>
    <scope>NUCLEOTIDE SEQUENCE</scope>
    <source>
        <strain evidence="1">Duluth1</strain>
        <tissue evidence="1">Whole animal</tissue>
    </source>
</reference>
<gene>
    <name evidence="1" type="ORF">DPMN_058380</name>
</gene>
<dbReference type="Proteomes" id="UP000828390">
    <property type="component" value="Unassembled WGS sequence"/>
</dbReference>
<organism evidence="1 2">
    <name type="scientific">Dreissena polymorpha</name>
    <name type="common">Zebra mussel</name>
    <name type="synonym">Mytilus polymorpha</name>
    <dbReference type="NCBI Taxonomy" id="45954"/>
    <lineage>
        <taxon>Eukaryota</taxon>
        <taxon>Metazoa</taxon>
        <taxon>Spiralia</taxon>
        <taxon>Lophotrochozoa</taxon>
        <taxon>Mollusca</taxon>
        <taxon>Bivalvia</taxon>
        <taxon>Autobranchia</taxon>
        <taxon>Heteroconchia</taxon>
        <taxon>Euheterodonta</taxon>
        <taxon>Imparidentia</taxon>
        <taxon>Neoheterodontei</taxon>
        <taxon>Myida</taxon>
        <taxon>Dreissenoidea</taxon>
        <taxon>Dreissenidae</taxon>
        <taxon>Dreissena</taxon>
    </lineage>
</organism>
<evidence type="ECO:0000313" key="1">
    <source>
        <dbReference type="EMBL" id="KAH3715668.1"/>
    </source>
</evidence>
<dbReference type="EMBL" id="JAIWYP010000013">
    <property type="protein sequence ID" value="KAH3715668.1"/>
    <property type="molecule type" value="Genomic_DNA"/>
</dbReference>
<name>A0A9D4HFE0_DREPO</name>
<comment type="caution">
    <text evidence="1">The sequence shown here is derived from an EMBL/GenBank/DDBJ whole genome shotgun (WGS) entry which is preliminary data.</text>
</comment>
<keyword evidence="2" id="KW-1185">Reference proteome</keyword>